<keyword evidence="3" id="KW-1185">Reference proteome</keyword>
<keyword evidence="1" id="KW-1133">Transmembrane helix</keyword>
<evidence type="ECO:0000313" key="3">
    <source>
        <dbReference type="Proteomes" id="UP000216354"/>
    </source>
</evidence>
<evidence type="ECO:0008006" key="4">
    <source>
        <dbReference type="Google" id="ProtNLM"/>
    </source>
</evidence>
<protein>
    <recommendedName>
        <fullName evidence="4">DUF2726 domain-containing protein</fullName>
    </recommendedName>
</protein>
<gene>
    <name evidence="2" type="ORF">CAL27_02665</name>
</gene>
<organism evidence="2 3">
    <name type="scientific">Bordetella genomosp. 1</name>
    <dbReference type="NCBI Taxonomy" id="1395607"/>
    <lineage>
        <taxon>Bacteria</taxon>
        <taxon>Pseudomonadati</taxon>
        <taxon>Pseudomonadota</taxon>
        <taxon>Betaproteobacteria</taxon>
        <taxon>Burkholderiales</taxon>
        <taxon>Alcaligenaceae</taxon>
        <taxon>Bordetella</taxon>
    </lineage>
</organism>
<keyword evidence="1" id="KW-0472">Membrane</keyword>
<comment type="caution">
    <text evidence="2">The sequence shown here is derived from an EMBL/GenBank/DDBJ whole genome shotgun (WGS) entry which is preliminary data.</text>
</comment>
<evidence type="ECO:0000313" key="2">
    <source>
        <dbReference type="EMBL" id="OZI68384.1"/>
    </source>
</evidence>
<evidence type="ECO:0000256" key="1">
    <source>
        <dbReference type="SAM" id="Phobius"/>
    </source>
</evidence>
<accession>A0ABX4F3R1</accession>
<dbReference type="EMBL" id="NEVR01000001">
    <property type="protein sequence ID" value="OZI68384.1"/>
    <property type="molecule type" value="Genomic_DNA"/>
</dbReference>
<reference evidence="2 3" key="1">
    <citation type="submission" date="2017-05" db="EMBL/GenBank/DDBJ databases">
        <title>Complete and WGS of Bordetella genogroups.</title>
        <authorList>
            <person name="Spilker T."/>
            <person name="Lipuma J."/>
        </authorList>
    </citation>
    <scope>NUCLEOTIDE SEQUENCE [LARGE SCALE GENOMIC DNA]</scope>
    <source>
        <strain evidence="2 3">AU9795</strain>
    </source>
</reference>
<name>A0ABX4F3R1_9BORD</name>
<keyword evidence="1" id="KW-0812">Transmembrane</keyword>
<dbReference type="Proteomes" id="UP000216354">
    <property type="component" value="Unassembled WGS sequence"/>
</dbReference>
<sequence>MRPANLPEWLTLVNVLLTAIFAGLTFFILRANRAAVGAMREQMEDQNRPFVAVTVQVRMSTPVIQLLIKNVGRSPAQNLRLRLDRDFFQFGERVDRRNLARQSAFSQSIDCLPPMSELLFDLGMGFDIFASGADLAICPHTFEVSAEYEYGKNKYSEKTHVDLRPYIGTSVPKHPVVEELERVRQSIDKLTATVKQSANAAIKAQSAEEKND</sequence>
<proteinExistence type="predicted"/>
<feature type="transmembrane region" description="Helical" evidence="1">
    <location>
        <begin position="12"/>
        <end position="31"/>
    </location>
</feature>